<name>A0A174D9K8_9FIRM</name>
<proteinExistence type="predicted"/>
<accession>A0A174D9K8</accession>
<reference evidence="1 2" key="1">
    <citation type="submission" date="2015-09" db="EMBL/GenBank/DDBJ databases">
        <authorList>
            <consortium name="Pathogen Informatics"/>
        </authorList>
    </citation>
    <scope>NUCLEOTIDE SEQUENCE [LARGE SCALE GENOMIC DNA]</scope>
    <source>
        <strain evidence="1 2">2789STDY5608837</strain>
    </source>
</reference>
<evidence type="ECO:0000313" key="1">
    <source>
        <dbReference type="EMBL" id="CUO20556.1"/>
    </source>
</evidence>
<evidence type="ECO:0000313" key="2">
    <source>
        <dbReference type="Proteomes" id="UP000095409"/>
    </source>
</evidence>
<protein>
    <submittedName>
        <fullName evidence="1">Uncharacterized protein</fullName>
    </submittedName>
</protein>
<dbReference type="Proteomes" id="UP000095409">
    <property type="component" value="Unassembled WGS sequence"/>
</dbReference>
<gene>
    <name evidence="1" type="ORF">ERS852394_01674</name>
</gene>
<sequence length="141" mass="16060">MIEVIHFPNPICTVKFSSPVVQSATARGTRWNASPLPKRTAIIPNMVNCRFPLPLRIIYRFYCGRFCIKCFPCLCVPLSDIKAVQGDSGHAQVNMITDAYSHIPDDDQRKNAELFKEAFYEKKNLNPERRALLNSLAKTMK</sequence>
<dbReference type="AlphaFoldDB" id="A0A174D9K8"/>
<dbReference type="EMBL" id="CYZD01000007">
    <property type="protein sequence ID" value="CUO20556.1"/>
    <property type="molecule type" value="Genomic_DNA"/>
</dbReference>
<organism evidence="1 2">
    <name type="scientific">Blautia obeum</name>
    <dbReference type="NCBI Taxonomy" id="40520"/>
    <lineage>
        <taxon>Bacteria</taxon>
        <taxon>Bacillati</taxon>
        <taxon>Bacillota</taxon>
        <taxon>Clostridia</taxon>
        <taxon>Lachnospirales</taxon>
        <taxon>Lachnospiraceae</taxon>
        <taxon>Blautia</taxon>
    </lineage>
</organism>